<name>A0A136Q323_9FIRM</name>
<keyword evidence="2" id="KW-0378">Hydrolase</keyword>
<dbReference type="Proteomes" id="UP000070366">
    <property type="component" value="Unassembled WGS sequence"/>
</dbReference>
<evidence type="ECO:0000313" key="2">
    <source>
        <dbReference type="EMBL" id="KXK65075.1"/>
    </source>
</evidence>
<gene>
    <name evidence="2" type="ORF">HMPREF3293_02332</name>
</gene>
<dbReference type="Gene3D" id="3.20.20.150">
    <property type="entry name" value="Divalent-metal-dependent TIM barrel enzymes"/>
    <property type="match status" value="1"/>
</dbReference>
<dbReference type="Pfam" id="PF01261">
    <property type="entry name" value="AP_endonuc_2"/>
    <property type="match status" value="1"/>
</dbReference>
<dbReference type="InterPro" id="IPR036237">
    <property type="entry name" value="Xyl_isomerase-like_sf"/>
</dbReference>
<keyword evidence="2" id="KW-0540">Nuclease</keyword>
<dbReference type="InterPro" id="IPR050312">
    <property type="entry name" value="IolE/XylAMocC-like"/>
</dbReference>
<sequence>MDNKIAVLTNTYHGFTLDEALNGIAAAGFRYVELAAVRGWTEHVSSDMTDAQIEEVKQKLASLGLTAIGMSGHCNLMEEERLDDFRKNIELASKLGCQYIISSTGEAHFGKGESFSDEILAKHLKDLVPELERYHMTMVLEVHGEYGTGESLYKVTRMVDSPHVAINYDTANVVFYGGKYPEEEIKCCVGDVKYVHLKDKAGEMKEWNFPGVGSGNLKLKKFMEYMDSEGYTGPYSIEIEYTEDFCMRDKKPEDLAVANKAVKDSYDYLKSIGRI</sequence>
<dbReference type="InterPro" id="IPR013022">
    <property type="entry name" value="Xyl_isomerase-like_TIM-brl"/>
</dbReference>
<protein>
    <submittedName>
        <fullName evidence="2">AP endonuclease, family 2</fullName>
    </submittedName>
</protein>
<organism evidence="2 3">
    <name type="scientific">Christensenella minuta</name>
    <dbReference type="NCBI Taxonomy" id="626937"/>
    <lineage>
        <taxon>Bacteria</taxon>
        <taxon>Bacillati</taxon>
        <taxon>Bacillota</taxon>
        <taxon>Clostridia</taxon>
        <taxon>Christensenellales</taxon>
        <taxon>Christensenellaceae</taxon>
        <taxon>Christensenella</taxon>
    </lineage>
</organism>
<feature type="domain" description="Xylose isomerase-like TIM barrel" evidence="1">
    <location>
        <begin position="24"/>
        <end position="257"/>
    </location>
</feature>
<dbReference type="PANTHER" id="PTHR12110">
    <property type="entry name" value="HYDROXYPYRUVATE ISOMERASE"/>
    <property type="match status" value="1"/>
</dbReference>
<dbReference type="OrthoDB" id="9779184at2"/>
<evidence type="ECO:0000313" key="3">
    <source>
        <dbReference type="Proteomes" id="UP000070366"/>
    </source>
</evidence>
<reference evidence="2 3" key="1">
    <citation type="submission" date="2016-02" db="EMBL/GenBank/DDBJ databases">
        <authorList>
            <person name="Wen L."/>
            <person name="He K."/>
            <person name="Yang H."/>
        </authorList>
    </citation>
    <scope>NUCLEOTIDE SEQUENCE [LARGE SCALE GENOMIC DNA]</scope>
    <source>
        <strain evidence="2 3">DSM 22607</strain>
    </source>
</reference>
<dbReference type="SUPFAM" id="SSF51658">
    <property type="entry name" value="Xylose isomerase-like"/>
    <property type="match status" value="1"/>
</dbReference>
<comment type="caution">
    <text evidence="2">The sequence shown here is derived from an EMBL/GenBank/DDBJ whole genome shotgun (WGS) entry which is preliminary data.</text>
</comment>
<dbReference type="RefSeq" id="WP_066518845.1">
    <property type="nucleotide sequence ID" value="NZ_CABMOF010000001.1"/>
</dbReference>
<dbReference type="GO" id="GO:0004519">
    <property type="term" value="F:endonuclease activity"/>
    <property type="evidence" value="ECO:0007669"/>
    <property type="project" value="UniProtKB-KW"/>
</dbReference>
<accession>A0A136Q323</accession>
<dbReference type="AlphaFoldDB" id="A0A136Q323"/>
<keyword evidence="2" id="KW-0255">Endonuclease</keyword>
<dbReference type="KEGG" id="cmiu:B1H56_03665"/>
<evidence type="ECO:0000259" key="1">
    <source>
        <dbReference type="Pfam" id="PF01261"/>
    </source>
</evidence>
<dbReference type="STRING" id="626937.HMPREF3293_02332"/>
<keyword evidence="3" id="KW-1185">Reference proteome</keyword>
<proteinExistence type="predicted"/>
<dbReference type="EMBL" id="LSZW01000063">
    <property type="protein sequence ID" value="KXK65075.1"/>
    <property type="molecule type" value="Genomic_DNA"/>
</dbReference>